<dbReference type="STRING" id="436010.A0A166TWL1"/>
<evidence type="ECO:0000313" key="2">
    <source>
        <dbReference type="EMBL" id="KZP31063.1"/>
    </source>
</evidence>
<accession>A0A166TWL1</accession>
<feature type="signal peptide" evidence="1">
    <location>
        <begin position="1"/>
        <end position="16"/>
    </location>
</feature>
<dbReference type="AlphaFoldDB" id="A0A166TWL1"/>
<dbReference type="Proteomes" id="UP000076532">
    <property type="component" value="Unassembled WGS sequence"/>
</dbReference>
<evidence type="ECO:0000313" key="3">
    <source>
        <dbReference type="Proteomes" id="UP000076532"/>
    </source>
</evidence>
<keyword evidence="3" id="KW-1185">Reference proteome</keyword>
<keyword evidence="1" id="KW-0732">Signal</keyword>
<reference evidence="2 3" key="1">
    <citation type="journal article" date="2016" name="Mol. Biol. Evol.">
        <title>Comparative Genomics of Early-Diverging Mushroom-Forming Fungi Provides Insights into the Origins of Lignocellulose Decay Capabilities.</title>
        <authorList>
            <person name="Nagy L.G."/>
            <person name="Riley R."/>
            <person name="Tritt A."/>
            <person name="Adam C."/>
            <person name="Daum C."/>
            <person name="Floudas D."/>
            <person name="Sun H."/>
            <person name="Yadav J.S."/>
            <person name="Pangilinan J."/>
            <person name="Larsson K.H."/>
            <person name="Matsuura K."/>
            <person name="Barry K."/>
            <person name="Labutti K."/>
            <person name="Kuo R."/>
            <person name="Ohm R.A."/>
            <person name="Bhattacharya S.S."/>
            <person name="Shirouzu T."/>
            <person name="Yoshinaga Y."/>
            <person name="Martin F.M."/>
            <person name="Grigoriev I.V."/>
            <person name="Hibbett D.S."/>
        </authorList>
    </citation>
    <scope>NUCLEOTIDE SEQUENCE [LARGE SCALE GENOMIC DNA]</scope>
    <source>
        <strain evidence="2 3">CBS 109695</strain>
    </source>
</reference>
<name>A0A166TWL1_9AGAM</name>
<gene>
    <name evidence="2" type="ORF">FIBSPDRAFT_945546</name>
</gene>
<protein>
    <submittedName>
        <fullName evidence="2">Uncharacterized protein</fullName>
    </submittedName>
</protein>
<dbReference type="EMBL" id="KV417491">
    <property type="protein sequence ID" value="KZP31063.1"/>
    <property type="molecule type" value="Genomic_DNA"/>
</dbReference>
<feature type="chain" id="PRO_5007880258" evidence="1">
    <location>
        <begin position="17"/>
        <end position="59"/>
    </location>
</feature>
<dbReference type="OrthoDB" id="2019015at2759"/>
<organism evidence="2 3">
    <name type="scientific">Athelia psychrophila</name>
    <dbReference type="NCBI Taxonomy" id="1759441"/>
    <lineage>
        <taxon>Eukaryota</taxon>
        <taxon>Fungi</taxon>
        <taxon>Dikarya</taxon>
        <taxon>Basidiomycota</taxon>
        <taxon>Agaricomycotina</taxon>
        <taxon>Agaricomycetes</taxon>
        <taxon>Agaricomycetidae</taxon>
        <taxon>Atheliales</taxon>
        <taxon>Atheliaceae</taxon>
        <taxon>Athelia</taxon>
    </lineage>
</organism>
<sequence>MKIFFVVLFFGTGNQTLFIPSAILECVFMDPNMRLVDYSPTSFLASIPSMRVLPRLSPL</sequence>
<evidence type="ECO:0000256" key="1">
    <source>
        <dbReference type="SAM" id="SignalP"/>
    </source>
</evidence>
<proteinExistence type="predicted"/>